<feature type="region of interest" description="Disordered" evidence="3">
    <location>
        <begin position="1"/>
        <end position="59"/>
    </location>
</feature>
<dbReference type="SUPFAM" id="SSF52540">
    <property type="entry name" value="P-loop containing nucleoside triphosphate hydrolases"/>
    <property type="match status" value="1"/>
</dbReference>
<feature type="compositionally biased region" description="Polar residues" evidence="3">
    <location>
        <begin position="37"/>
        <end position="59"/>
    </location>
</feature>
<keyword evidence="1" id="KW-0547">Nucleotide-binding</keyword>
<evidence type="ECO:0000313" key="5">
    <source>
        <dbReference type="Proteomes" id="UP001445076"/>
    </source>
</evidence>
<feature type="compositionally biased region" description="Acidic residues" evidence="3">
    <location>
        <begin position="379"/>
        <end position="389"/>
    </location>
</feature>
<dbReference type="PANTHER" id="PTHR45709">
    <property type="entry name" value="LARGE SUBUNIT GTPASE 1 HOMOLOG-RELATED"/>
    <property type="match status" value="1"/>
</dbReference>
<gene>
    <name evidence="4" type="ORF">OTU49_010981</name>
</gene>
<feature type="region of interest" description="Disordered" evidence="3">
    <location>
        <begin position="375"/>
        <end position="411"/>
    </location>
</feature>
<evidence type="ECO:0000256" key="1">
    <source>
        <dbReference type="ARBA" id="ARBA00022741"/>
    </source>
</evidence>
<evidence type="ECO:0000256" key="2">
    <source>
        <dbReference type="ARBA" id="ARBA00023134"/>
    </source>
</evidence>
<dbReference type="Gene3D" id="3.40.50.300">
    <property type="entry name" value="P-loop containing nucleotide triphosphate hydrolases"/>
    <property type="match status" value="1"/>
</dbReference>
<comment type="caution">
    <text evidence="4">The sequence shown here is derived from an EMBL/GenBank/DDBJ whole genome shotgun (WGS) entry which is preliminary data.</text>
</comment>
<sequence>MPQTHRSIAFSGKKKKEQLKARRERKILIKNREVPEHQQSNYQSRSESSEAVSVTLSQDESAEEHVNYFEDTQVINQQPRARGNVNRYNLKFRRETPEEVEKRKALHYSEIDLIPEYELEATTDQFYPPGLSYPKRPPWKKNVTKHELDRSENRHYRLFCEQLNKDFAGAELSLYELNLETWRQLWRVTEMSDVLLIIVDARFSVVSVSKTPGHTKHFQTIFLTKNVKLCDCPGLVFPSTISLPLQVMQGSYPISQVRDPINVVHYISSRLDIPRLLKLSNMELQDSRWTAYYICEAWAIKRGYHTRVRGGLDVSRAANELLRMCHNGQKSLVLYFRPPGYCQTKEKFESHPRVEDIKLIQGIHAQTMEPVPHETKLDEEVEDEEDIVEDMEKTESEEEEECESESEEMNRTSVVNKFAVLGEDD</sequence>
<accession>A0AAW0WD63</accession>
<organism evidence="4 5">
    <name type="scientific">Cherax quadricarinatus</name>
    <name type="common">Australian red claw crayfish</name>
    <dbReference type="NCBI Taxonomy" id="27406"/>
    <lineage>
        <taxon>Eukaryota</taxon>
        <taxon>Metazoa</taxon>
        <taxon>Ecdysozoa</taxon>
        <taxon>Arthropoda</taxon>
        <taxon>Crustacea</taxon>
        <taxon>Multicrustacea</taxon>
        <taxon>Malacostraca</taxon>
        <taxon>Eumalacostraca</taxon>
        <taxon>Eucarida</taxon>
        <taxon>Decapoda</taxon>
        <taxon>Pleocyemata</taxon>
        <taxon>Astacidea</taxon>
        <taxon>Parastacoidea</taxon>
        <taxon>Parastacidae</taxon>
        <taxon>Cherax</taxon>
    </lineage>
</organism>
<feature type="compositionally biased region" description="Acidic residues" evidence="3">
    <location>
        <begin position="395"/>
        <end position="407"/>
    </location>
</feature>
<dbReference type="InterPro" id="IPR027417">
    <property type="entry name" value="P-loop_NTPase"/>
</dbReference>
<evidence type="ECO:0000256" key="3">
    <source>
        <dbReference type="SAM" id="MobiDB-lite"/>
    </source>
</evidence>
<name>A0AAW0WD63_CHEQU</name>
<dbReference type="Proteomes" id="UP001445076">
    <property type="component" value="Unassembled WGS sequence"/>
</dbReference>
<reference evidence="4 5" key="1">
    <citation type="journal article" date="2024" name="BMC Genomics">
        <title>Genome assembly of redclaw crayfish (Cherax quadricarinatus) provides insights into its immune adaptation and hypoxia tolerance.</title>
        <authorList>
            <person name="Liu Z."/>
            <person name="Zheng J."/>
            <person name="Li H."/>
            <person name="Fang K."/>
            <person name="Wang S."/>
            <person name="He J."/>
            <person name="Zhou D."/>
            <person name="Weng S."/>
            <person name="Chi M."/>
            <person name="Gu Z."/>
            <person name="He J."/>
            <person name="Li F."/>
            <person name="Wang M."/>
        </authorList>
    </citation>
    <scope>NUCLEOTIDE SEQUENCE [LARGE SCALE GENOMIC DNA]</scope>
    <source>
        <strain evidence="4">ZL_2023a</strain>
    </source>
</reference>
<dbReference type="GO" id="GO:0005525">
    <property type="term" value="F:GTP binding"/>
    <property type="evidence" value="ECO:0007669"/>
    <property type="project" value="UniProtKB-KW"/>
</dbReference>
<feature type="compositionally biased region" description="Basic and acidic residues" evidence="3">
    <location>
        <begin position="18"/>
        <end position="36"/>
    </location>
</feature>
<keyword evidence="2" id="KW-0342">GTP-binding</keyword>
<dbReference type="InterPro" id="IPR043358">
    <property type="entry name" value="GNL1-like"/>
</dbReference>
<dbReference type="EMBL" id="JARKIK010000084">
    <property type="protein sequence ID" value="KAK8724926.1"/>
    <property type="molecule type" value="Genomic_DNA"/>
</dbReference>
<protein>
    <submittedName>
        <fullName evidence="4">Uncharacterized protein</fullName>
    </submittedName>
</protein>
<dbReference type="PANTHER" id="PTHR45709:SF3">
    <property type="entry name" value="GUANINE NUCLEOTIDE-BINDING PROTEIN-LIKE 1"/>
    <property type="match status" value="1"/>
</dbReference>
<proteinExistence type="predicted"/>
<keyword evidence="5" id="KW-1185">Reference proteome</keyword>
<dbReference type="GO" id="GO:0003924">
    <property type="term" value="F:GTPase activity"/>
    <property type="evidence" value="ECO:0007669"/>
    <property type="project" value="InterPro"/>
</dbReference>
<dbReference type="AlphaFoldDB" id="A0AAW0WD63"/>
<evidence type="ECO:0000313" key="4">
    <source>
        <dbReference type="EMBL" id="KAK8724926.1"/>
    </source>
</evidence>